<protein>
    <submittedName>
        <fullName evidence="2">Uncharacterized protein</fullName>
    </submittedName>
</protein>
<proteinExistence type="predicted"/>
<gene>
    <name evidence="2" type="ORF">THASP1DRAFT_29330</name>
</gene>
<evidence type="ECO:0000256" key="1">
    <source>
        <dbReference type="SAM" id="Phobius"/>
    </source>
</evidence>
<keyword evidence="1" id="KW-1133">Transmembrane helix</keyword>
<feature type="transmembrane region" description="Helical" evidence="1">
    <location>
        <begin position="326"/>
        <end position="353"/>
    </location>
</feature>
<keyword evidence="1" id="KW-0812">Transmembrane</keyword>
<organism evidence="2 3">
    <name type="scientific">Thamnocephalis sphaerospora</name>
    <dbReference type="NCBI Taxonomy" id="78915"/>
    <lineage>
        <taxon>Eukaryota</taxon>
        <taxon>Fungi</taxon>
        <taxon>Fungi incertae sedis</taxon>
        <taxon>Zoopagomycota</taxon>
        <taxon>Zoopagomycotina</taxon>
        <taxon>Zoopagomycetes</taxon>
        <taxon>Zoopagales</taxon>
        <taxon>Sigmoideomycetaceae</taxon>
        <taxon>Thamnocephalis</taxon>
    </lineage>
</organism>
<feature type="transmembrane region" description="Helical" evidence="1">
    <location>
        <begin position="266"/>
        <end position="284"/>
    </location>
</feature>
<dbReference type="Proteomes" id="UP000271241">
    <property type="component" value="Unassembled WGS sequence"/>
</dbReference>
<feature type="transmembrane region" description="Helical" evidence="1">
    <location>
        <begin position="231"/>
        <end position="254"/>
    </location>
</feature>
<dbReference type="EMBL" id="KZ992562">
    <property type="protein sequence ID" value="RKP08867.1"/>
    <property type="molecule type" value="Genomic_DNA"/>
</dbReference>
<accession>A0A4P9XRZ0</accession>
<feature type="transmembrane region" description="Helical" evidence="1">
    <location>
        <begin position="290"/>
        <end position="314"/>
    </location>
</feature>
<keyword evidence="3" id="KW-1185">Reference proteome</keyword>
<keyword evidence="1" id="KW-0472">Membrane</keyword>
<dbReference type="OrthoDB" id="5582800at2759"/>
<name>A0A4P9XRZ0_9FUNG</name>
<evidence type="ECO:0000313" key="3">
    <source>
        <dbReference type="Proteomes" id="UP000271241"/>
    </source>
</evidence>
<feature type="transmembrane region" description="Helical" evidence="1">
    <location>
        <begin position="407"/>
        <end position="433"/>
    </location>
</feature>
<evidence type="ECO:0000313" key="2">
    <source>
        <dbReference type="EMBL" id="RKP08867.1"/>
    </source>
</evidence>
<sequence>MEQFSHHLLAYAATASISDAVLPLQNAVYFENRGWLSPMSFNRAVLDRSRHHACRDGRTIQAPTYDYFEVDPPAYAVSGGLALPRFEPSSACTLRTDSQATGLRNASIVSFTWREAASAGCETIAHAAAAVKTYGIAISSAGGAAPALFLLMLTDKPSKGPSGGVDGRYQATRLSIPDGAPAVLTALLPADRTDAVYQFIGSGRIDAISAVASKEKGPWNELFLSPLYRGFTITIIVLNSAFLLCSLWKLVLAVREGGFVLDRRNAIYFAGVASCILSLVYLPMRKLQLLRIILFQVGGLISAMAFYGLLLLWVRILEAVQHGIRVWPFYTISYVTMILQVLGFALMMCSATIGLPARAESLNVILWQLIPMAQLISGGLFFYYAYKFSPGRQQFQASQKTCRALRQLSHIAIAGLFSFLLVAVNNAVTLFFIPNNGMMILAIGYHLQEISRTIRFAALLLLLGVKIPERRTSTDDRKEML</sequence>
<reference evidence="3" key="1">
    <citation type="journal article" date="2018" name="Nat. Microbiol.">
        <title>Leveraging single-cell genomics to expand the fungal tree of life.</title>
        <authorList>
            <person name="Ahrendt S.R."/>
            <person name="Quandt C.A."/>
            <person name="Ciobanu D."/>
            <person name="Clum A."/>
            <person name="Salamov A."/>
            <person name="Andreopoulos B."/>
            <person name="Cheng J.F."/>
            <person name="Woyke T."/>
            <person name="Pelin A."/>
            <person name="Henrissat B."/>
            <person name="Reynolds N.K."/>
            <person name="Benny G.L."/>
            <person name="Smith M.E."/>
            <person name="James T.Y."/>
            <person name="Grigoriev I.V."/>
        </authorList>
    </citation>
    <scope>NUCLEOTIDE SEQUENCE [LARGE SCALE GENOMIC DNA]</scope>
    <source>
        <strain evidence="3">RSA 1356</strain>
    </source>
</reference>
<dbReference type="AlphaFoldDB" id="A0A4P9XRZ0"/>
<feature type="transmembrane region" description="Helical" evidence="1">
    <location>
        <begin position="365"/>
        <end position="386"/>
    </location>
</feature>